<proteinExistence type="predicted"/>
<keyword evidence="2" id="KW-0812">Transmembrane</keyword>
<feature type="compositionally biased region" description="Pro residues" evidence="1">
    <location>
        <begin position="1"/>
        <end position="10"/>
    </location>
</feature>
<name>A0A7W7VUG5_KITKI</name>
<dbReference type="Proteomes" id="UP000540506">
    <property type="component" value="Unassembled WGS sequence"/>
</dbReference>
<feature type="compositionally biased region" description="Low complexity" evidence="1">
    <location>
        <begin position="321"/>
        <end position="337"/>
    </location>
</feature>
<feature type="transmembrane region" description="Helical" evidence="2">
    <location>
        <begin position="153"/>
        <end position="172"/>
    </location>
</feature>
<feature type="transmembrane region" description="Helical" evidence="2">
    <location>
        <begin position="101"/>
        <end position="123"/>
    </location>
</feature>
<dbReference type="AlphaFoldDB" id="A0A7W7VUG5"/>
<accession>A0A7W7VUG5</accession>
<feature type="compositionally biased region" description="Low complexity" evidence="1">
    <location>
        <begin position="59"/>
        <end position="74"/>
    </location>
</feature>
<evidence type="ECO:0000256" key="2">
    <source>
        <dbReference type="SAM" id="Phobius"/>
    </source>
</evidence>
<evidence type="ECO:0000256" key="1">
    <source>
        <dbReference type="SAM" id="MobiDB-lite"/>
    </source>
</evidence>
<comment type="caution">
    <text evidence="3">The sequence shown here is derived from an EMBL/GenBank/DDBJ whole genome shotgun (WGS) entry which is preliminary data.</text>
</comment>
<dbReference type="EMBL" id="JACHJV010000001">
    <property type="protein sequence ID" value="MBB4922813.1"/>
    <property type="molecule type" value="Genomic_DNA"/>
</dbReference>
<keyword evidence="4" id="KW-1185">Reference proteome</keyword>
<evidence type="ECO:0008006" key="5">
    <source>
        <dbReference type="Google" id="ProtNLM"/>
    </source>
</evidence>
<feature type="transmembrane region" description="Helical" evidence="2">
    <location>
        <begin position="179"/>
        <end position="199"/>
    </location>
</feature>
<sequence length="350" mass="34489">MTVPNTPPGTPQGGNPLGTSADLPQGTDQDAPRGLLEGAADSAQDVSPSAAQDVSPGTAQDAAPDVAQDAASGTAQGAEALGATAAQRPAFWKRLLRELRVGAPILLACLLLGLLLGALWYWLAPEVPLVVHGQSVLYVDPEGEQRAGADGTFVLLGLAFGLITAVGAFLLTRGRGGGIVVAVMLALGGLAGSLIAWPLGIALGPTKDLIGHAKQVGDGHTFNEALQLSAHGALFAWPMAALVALLALTAAFGKREQDPPPYWAGPVLPSAGGPVDELKPPTGVEGSAGSAGSAASGADCEASSGAGAPSGPDASSGPGRSVGAQAVGAQAVGEQSAPADLGADSTRQPQ</sequence>
<evidence type="ECO:0000313" key="4">
    <source>
        <dbReference type="Proteomes" id="UP000540506"/>
    </source>
</evidence>
<gene>
    <name evidence="3" type="ORF">FHR34_001806</name>
</gene>
<feature type="region of interest" description="Disordered" evidence="1">
    <location>
        <begin position="263"/>
        <end position="350"/>
    </location>
</feature>
<organism evidence="3 4">
    <name type="scientific">Kitasatospora kifunensis</name>
    <name type="common">Streptomyces kifunensis</name>
    <dbReference type="NCBI Taxonomy" id="58351"/>
    <lineage>
        <taxon>Bacteria</taxon>
        <taxon>Bacillati</taxon>
        <taxon>Actinomycetota</taxon>
        <taxon>Actinomycetes</taxon>
        <taxon>Kitasatosporales</taxon>
        <taxon>Streptomycetaceae</taxon>
        <taxon>Kitasatospora</taxon>
    </lineage>
</organism>
<protein>
    <recommendedName>
        <fullName evidence="5">ABC transporter permease</fullName>
    </recommendedName>
</protein>
<feature type="compositionally biased region" description="Low complexity" evidence="1">
    <location>
        <begin position="287"/>
        <end position="307"/>
    </location>
</feature>
<keyword evidence="2" id="KW-1133">Transmembrane helix</keyword>
<feature type="compositionally biased region" description="Polar residues" evidence="1">
    <location>
        <begin position="44"/>
        <end position="58"/>
    </location>
</feature>
<dbReference type="RefSeq" id="WP_184934929.1">
    <property type="nucleotide sequence ID" value="NZ_JACHJV010000001.1"/>
</dbReference>
<feature type="transmembrane region" description="Helical" evidence="2">
    <location>
        <begin position="234"/>
        <end position="253"/>
    </location>
</feature>
<evidence type="ECO:0000313" key="3">
    <source>
        <dbReference type="EMBL" id="MBB4922813.1"/>
    </source>
</evidence>
<reference evidence="3 4" key="1">
    <citation type="submission" date="2020-08" db="EMBL/GenBank/DDBJ databases">
        <title>Sequencing the genomes of 1000 actinobacteria strains.</title>
        <authorList>
            <person name="Klenk H.-P."/>
        </authorList>
    </citation>
    <scope>NUCLEOTIDE SEQUENCE [LARGE SCALE GENOMIC DNA]</scope>
    <source>
        <strain evidence="3 4">DSM 41654</strain>
    </source>
</reference>
<keyword evidence="2" id="KW-0472">Membrane</keyword>
<feature type="region of interest" description="Disordered" evidence="1">
    <location>
        <begin position="1"/>
        <end position="74"/>
    </location>
</feature>